<dbReference type="InterPro" id="IPR014721">
    <property type="entry name" value="Ribsml_uS5_D2-typ_fold_subgr"/>
</dbReference>
<keyword evidence="5" id="KW-0479">Metal-binding</keyword>
<dbReference type="InterPro" id="IPR001241">
    <property type="entry name" value="Topo_IIA"/>
</dbReference>
<dbReference type="CDD" id="cd03481">
    <property type="entry name" value="TopoIIA_Trans_ScTopoIIA"/>
    <property type="match status" value="1"/>
</dbReference>
<dbReference type="CDD" id="cd03365">
    <property type="entry name" value="TOPRIM_TopoIIA"/>
    <property type="match status" value="1"/>
</dbReference>
<dbReference type="FunFam" id="3.30.230.10:FF:000008">
    <property type="entry name" value="DNA topoisomerase 2"/>
    <property type="match status" value="1"/>
</dbReference>
<sequence length="1557" mass="178424">MGKAKTVEERYQKKSQLEHILLRPDTYIGSTEMNTQQMWVFDEEKKKMVYENIDYVPGLYKIFDELLVNAADVYARQLSDPSLEKMTCIKVTIDTETGAIVVYNDGEPIPIQIHSEHNMYVPQLIFGELLTSDNYDDSEERVTGGRNGFGAKLANIFSKTFTVVVANKKMRKKFKMTWCDNMRKTKGPAKVEPYQGQDFVKITFLPDYEKFNLKQIDPGTLKVLKKRVYDIAGTTGVKVFLNNERIKIKDFKEYVNMYLPEDMSETVKVHEKMYRWEVVVSSSEEGFRQVSFVNSINTIKGGTHVSHVVDPLVQSLSKKVNSKNKGGIELKPNQIKNHIFIFINCQIVNPSFDSQTKETLTTKIIKFGSKYTMSDKALGQVLKSKIVDNILNWLHEKTNIELKKKMKVSSKGSDKLFGIPKLEDANKAGTRFSMECTLILTEGDSAKTSCLAGLSVVGRDKYGVFPLKGKLLNVREASYKQLTQNVEVQNILKIMGLDISNKSREDSSGLRYGSVMIMTDQDYDGSHIKGLLINLFHNFWPKLIQFNGFIREFVTPLIKVTSKSGQVHSFFTMEDFNRWKETVDITSYKIKYYKGLGTSSDKEFKEYFSNLNRHLIEFNYVDNKDDDSIDMAFSKKRIEDRKNWMQNYTLGNTVDHSIKKLRYSDFINKELIQFSIYDTERSIPSVIDGFKPGQRKVLFGCFKRNLKNECKVAQLTGYIAEHSAYHHGENSLQQTIVNMAQDFVGSNNLNLLLPCGQFGSRKEGGKDAAAARYIFTKLSPLTRYVFLQEDDPILDYQNEEGQLVEPFYYLPIIPMVLVNGSEGIGTGFSTNVPCYNPIDVIENIKNYLKNEEMFEMVPWYKGFKGTIERNSKLGFDVVGKYKLSDDMRKLTITELPINRWINDYREFLNSLISQNKGKEEDDDGYITDYSDFSSNEVIDIRVNINVNMAGEIMKEGIEKVFKLKSTISTSNMTLFDSSKRIKRYESELEILKEFINTRVKYYNKRREYLIKQLQVQLQQLSNQVRFINMIINNELVLFRKSKQQIVNELKRLQFDQFSNLSSKDDYDKEEAQEADDLMEKEGYNYLLNMSLLSLSIESINKLNNEYNNKQVQLKTLINTTSLQLYEQDLDQLKAQLMQTKMYPPTNKQQILLNKQKLLMFKANNMAVNGAINVKSAKKVEQTKENDFEGSTAANEMNVDDIKYSTSDREMGGDGVNHAVNGNKSGADGGKYSVDMGKYESNADKYYSDGDKSPQGEKLLRMESIEPSQIENIEYSQLSNAQYSQMSNDHSQNLFGDDWNEFSQMDHIQLSQLELSQIDNTESLQASQVDRPFHSSTRQEDEDKSSQNKYNVSLIDRLNKKFNNSTILMETITSPKSATNSEGLVTGKSTTGAMGESPSTPTAVRSKANKGATATSSRSAKESKSYKKEDYEPTFSSLSRKRKQSKVVIMSSDDEYEETASSKNRRNSNSNNSTNISNNKNANKDRSKSEDVSKVTSKSKSDENEEGEETGRRRPKRAKKVIEEYSEEEEFEDDEDDSEEESDESDYEMDQDDDESDY</sequence>
<dbReference type="FunFam" id="3.40.50.670:FF:000001">
    <property type="entry name" value="DNA topoisomerase 2"/>
    <property type="match status" value="1"/>
</dbReference>
<dbReference type="InterPro" id="IPR031660">
    <property type="entry name" value="TOPRIM_C"/>
</dbReference>
<evidence type="ECO:0000256" key="13">
    <source>
        <dbReference type="RuleBase" id="RU362094"/>
    </source>
</evidence>
<dbReference type="InterPro" id="IPR013760">
    <property type="entry name" value="Topo_IIA-like_dom_sf"/>
</dbReference>
<dbReference type="Gene3D" id="3.40.50.670">
    <property type="match status" value="1"/>
</dbReference>
<evidence type="ECO:0000259" key="17">
    <source>
        <dbReference type="PROSITE" id="PS52040"/>
    </source>
</evidence>
<keyword evidence="8" id="KW-0460">Magnesium</keyword>
<dbReference type="Proteomes" id="UP000244803">
    <property type="component" value="Chromosome 2"/>
</dbReference>
<keyword evidence="9 12" id="KW-0799">Topoisomerase</keyword>
<feature type="coiled-coil region" evidence="14">
    <location>
        <begin position="1003"/>
        <end position="1030"/>
    </location>
</feature>
<evidence type="ECO:0000256" key="8">
    <source>
        <dbReference type="ARBA" id="ARBA00022842"/>
    </source>
</evidence>
<comment type="subunit">
    <text evidence="13">Homodimer.</text>
</comment>
<dbReference type="InterPro" id="IPR013506">
    <property type="entry name" value="Topo_IIA_bsu_dom2"/>
</dbReference>
<dbReference type="EC" id="5.6.2.2" evidence="13"/>
<dbReference type="Gene3D" id="3.30.1490.30">
    <property type="match status" value="1"/>
</dbReference>
<dbReference type="InterPro" id="IPR013759">
    <property type="entry name" value="Topo_IIA_B_C"/>
</dbReference>
<comment type="similarity">
    <text evidence="4 13">Belongs to the type II topoisomerase family.</text>
</comment>
<dbReference type="GO" id="GO:0006265">
    <property type="term" value="P:DNA topological change"/>
    <property type="evidence" value="ECO:0007669"/>
    <property type="project" value="UniProtKB-UniRule"/>
</dbReference>
<dbReference type="InterPro" id="IPR001154">
    <property type="entry name" value="TopoII_euk"/>
</dbReference>
<dbReference type="Pfam" id="PF00204">
    <property type="entry name" value="DNA_gyraseB"/>
    <property type="match status" value="1"/>
</dbReference>
<dbReference type="Gene3D" id="3.30.230.10">
    <property type="match status" value="1"/>
</dbReference>
<evidence type="ECO:0000256" key="12">
    <source>
        <dbReference type="PROSITE-ProRule" id="PRU01384"/>
    </source>
</evidence>
<dbReference type="FunFam" id="3.30.565.10:FF:000004">
    <property type="entry name" value="DNA topoisomerase 2"/>
    <property type="match status" value="1"/>
</dbReference>
<dbReference type="GO" id="GO:0000819">
    <property type="term" value="P:sister chromatid segregation"/>
    <property type="evidence" value="ECO:0007669"/>
    <property type="project" value="TreeGrafter"/>
</dbReference>
<feature type="compositionally biased region" description="Basic and acidic residues" evidence="15">
    <location>
        <begin position="1418"/>
        <end position="1430"/>
    </location>
</feature>
<dbReference type="InterPro" id="IPR013758">
    <property type="entry name" value="Topo_IIA_A/C_ab"/>
</dbReference>
<dbReference type="EMBL" id="CP056068">
    <property type="protein sequence ID" value="UKJ90427.2"/>
    <property type="molecule type" value="Genomic_DNA"/>
</dbReference>
<organism evidence="18 19">
    <name type="scientific">Theileria orientalis</name>
    <dbReference type="NCBI Taxonomy" id="68886"/>
    <lineage>
        <taxon>Eukaryota</taxon>
        <taxon>Sar</taxon>
        <taxon>Alveolata</taxon>
        <taxon>Apicomplexa</taxon>
        <taxon>Aconoidasida</taxon>
        <taxon>Piroplasmida</taxon>
        <taxon>Theileriidae</taxon>
        <taxon>Theileria</taxon>
    </lineage>
</organism>
<dbReference type="InterPro" id="IPR018522">
    <property type="entry name" value="TopoIIA_CS"/>
</dbReference>
<dbReference type="SUPFAM" id="SSF54211">
    <property type="entry name" value="Ribosomal protein S5 domain 2-like"/>
    <property type="match status" value="1"/>
</dbReference>
<evidence type="ECO:0000256" key="2">
    <source>
        <dbReference type="ARBA" id="ARBA00001913"/>
    </source>
</evidence>
<keyword evidence="7 13" id="KW-0067">ATP-binding</keyword>
<dbReference type="PRINTS" id="PR00418">
    <property type="entry name" value="TPI2FAMILY"/>
</dbReference>
<dbReference type="PROSITE" id="PS00177">
    <property type="entry name" value="TOPOISOMERASE_II"/>
    <property type="match status" value="1"/>
</dbReference>
<dbReference type="Pfam" id="PF16898">
    <property type="entry name" value="TOPRIM_C"/>
    <property type="match status" value="1"/>
</dbReference>
<evidence type="ECO:0000256" key="7">
    <source>
        <dbReference type="ARBA" id="ARBA00022840"/>
    </source>
</evidence>
<protein>
    <recommendedName>
        <fullName evidence="13">DNA topoisomerase 2</fullName>
        <ecNumber evidence="13">5.6.2.2</ecNumber>
    </recommendedName>
</protein>
<dbReference type="InterPro" id="IPR034157">
    <property type="entry name" value="TOPRIM_TopoII"/>
</dbReference>
<feature type="region of interest" description="Disordered" evidence="15">
    <location>
        <begin position="1322"/>
        <end position="1350"/>
    </location>
</feature>
<comment type="cofactor">
    <cofactor evidence="3">
        <name>Mg(2+)</name>
        <dbReference type="ChEBI" id="CHEBI:18420"/>
    </cofactor>
</comment>
<comment type="function">
    <text evidence="13">Control of topological states of DNA by transient breakage and subsequent rejoining of DNA strands. Topoisomerase II makes double-strand breaks.</text>
</comment>
<dbReference type="Gene3D" id="3.30.565.10">
    <property type="entry name" value="Histidine kinase-like ATPase, C-terminal domain"/>
    <property type="match status" value="1"/>
</dbReference>
<feature type="region of interest" description="Disordered" evidence="15">
    <location>
        <begin position="1372"/>
        <end position="1557"/>
    </location>
</feature>
<keyword evidence="6 13" id="KW-0547">Nucleotide-binding</keyword>
<evidence type="ECO:0000256" key="14">
    <source>
        <dbReference type="SAM" id="Coils"/>
    </source>
</evidence>
<dbReference type="GO" id="GO:0000712">
    <property type="term" value="P:resolution of meiotic recombination intermediates"/>
    <property type="evidence" value="ECO:0007669"/>
    <property type="project" value="TreeGrafter"/>
</dbReference>
<dbReference type="Pfam" id="PF00521">
    <property type="entry name" value="DNA_topoisoIV"/>
    <property type="match status" value="1"/>
</dbReference>
<dbReference type="PROSITE" id="PS50880">
    <property type="entry name" value="TOPRIM"/>
    <property type="match status" value="1"/>
</dbReference>
<dbReference type="GO" id="GO:0005524">
    <property type="term" value="F:ATP binding"/>
    <property type="evidence" value="ECO:0007669"/>
    <property type="project" value="UniProtKB-UniRule"/>
</dbReference>
<keyword evidence="11 12" id="KW-0413">Isomerase</keyword>
<dbReference type="InterPro" id="IPR020568">
    <property type="entry name" value="Ribosomal_Su5_D2-typ_SF"/>
</dbReference>
<dbReference type="SMART" id="SM00434">
    <property type="entry name" value="TOP4c"/>
    <property type="match status" value="1"/>
</dbReference>
<dbReference type="SUPFAM" id="SSF56719">
    <property type="entry name" value="Type II DNA topoisomerase"/>
    <property type="match status" value="1"/>
</dbReference>
<dbReference type="InterPro" id="IPR036890">
    <property type="entry name" value="HATPase_C_sf"/>
</dbReference>
<feature type="domain" description="Topo IIA-type catalytic" evidence="17">
    <location>
        <begin position="683"/>
        <end position="1129"/>
    </location>
</feature>
<dbReference type="SUPFAM" id="SSF55874">
    <property type="entry name" value="ATPase domain of HSP90 chaperone/DNA topoisomerase II/histidine kinase"/>
    <property type="match status" value="1"/>
</dbReference>
<dbReference type="GO" id="GO:0003677">
    <property type="term" value="F:DNA binding"/>
    <property type="evidence" value="ECO:0007669"/>
    <property type="project" value="UniProtKB-UniRule"/>
</dbReference>
<keyword evidence="14" id="KW-0175">Coiled coil</keyword>
<dbReference type="PROSITE" id="PS52040">
    <property type="entry name" value="TOPO_IIA"/>
    <property type="match status" value="1"/>
</dbReference>
<feature type="compositionally biased region" description="Acidic residues" evidence="15">
    <location>
        <begin position="1523"/>
        <end position="1557"/>
    </location>
</feature>
<feature type="domain" description="Toprim" evidence="16">
    <location>
        <begin position="436"/>
        <end position="551"/>
    </location>
</feature>
<dbReference type="OrthoDB" id="276498at2759"/>
<feature type="coiled-coil region" evidence="14">
    <location>
        <begin position="1099"/>
        <end position="1142"/>
    </location>
</feature>
<gene>
    <name evidence="18" type="ORF">MACJ_001360</name>
</gene>
<dbReference type="GO" id="GO:0003918">
    <property type="term" value="F:DNA topoisomerase type II (double strand cut, ATP-hydrolyzing) activity"/>
    <property type="evidence" value="ECO:0007669"/>
    <property type="project" value="UniProtKB-UniRule"/>
</dbReference>
<dbReference type="PANTHER" id="PTHR10169:SF38">
    <property type="entry name" value="DNA TOPOISOMERASE 2"/>
    <property type="match status" value="1"/>
</dbReference>
<feature type="compositionally biased region" description="Low complexity" evidence="15">
    <location>
        <begin position="1458"/>
        <end position="1480"/>
    </location>
</feature>
<evidence type="ECO:0000256" key="1">
    <source>
        <dbReference type="ARBA" id="ARBA00000185"/>
    </source>
</evidence>
<evidence type="ECO:0000256" key="3">
    <source>
        <dbReference type="ARBA" id="ARBA00001946"/>
    </source>
</evidence>
<dbReference type="Gene3D" id="3.90.199.10">
    <property type="entry name" value="Topoisomerase II, domain 5"/>
    <property type="match status" value="1"/>
</dbReference>
<evidence type="ECO:0000256" key="6">
    <source>
        <dbReference type="ARBA" id="ARBA00022741"/>
    </source>
</evidence>
<evidence type="ECO:0000256" key="5">
    <source>
        <dbReference type="ARBA" id="ARBA00022723"/>
    </source>
</evidence>
<reference evidence="18" key="1">
    <citation type="submission" date="2022-07" db="EMBL/GenBank/DDBJ databases">
        <title>Evaluation of T. orientalis genome assembly methods using nanopore sequencing and analysis of variation between genomes.</title>
        <authorList>
            <person name="Yam J."/>
            <person name="Micallef M.L."/>
            <person name="Liu M."/>
            <person name="Djordjevic S.P."/>
            <person name="Bogema D.R."/>
            <person name="Jenkins C."/>
        </authorList>
    </citation>
    <scope>NUCLEOTIDE SEQUENCE</scope>
    <source>
        <strain evidence="18">Fish Creek</strain>
    </source>
</reference>
<evidence type="ECO:0000256" key="11">
    <source>
        <dbReference type="ARBA" id="ARBA00023235"/>
    </source>
</evidence>
<dbReference type="InterPro" id="IPR050634">
    <property type="entry name" value="DNA_Topoisomerase_II"/>
</dbReference>
<dbReference type="Pfam" id="PF01751">
    <property type="entry name" value="Toprim"/>
    <property type="match status" value="1"/>
</dbReference>
<evidence type="ECO:0000256" key="10">
    <source>
        <dbReference type="ARBA" id="ARBA00023125"/>
    </source>
</evidence>
<comment type="cofactor">
    <cofactor evidence="2">
        <name>Ca(2+)</name>
        <dbReference type="ChEBI" id="CHEBI:29108"/>
    </cofactor>
</comment>
<dbReference type="InterPro" id="IPR002205">
    <property type="entry name" value="Topo_IIA_dom_A"/>
</dbReference>
<evidence type="ECO:0000256" key="9">
    <source>
        <dbReference type="ARBA" id="ARBA00023029"/>
    </source>
</evidence>
<dbReference type="Gene3D" id="3.30.1360.40">
    <property type="match status" value="1"/>
</dbReference>
<dbReference type="GO" id="GO:0046872">
    <property type="term" value="F:metal ion binding"/>
    <property type="evidence" value="ECO:0007669"/>
    <property type="project" value="UniProtKB-KW"/>
</dbReference>
<keyword evidence="10 12" id="KW-0238">DNA-binding</keyword>
<dbReference type="PANTHER" id="PTHR10169">
    <property type="entry name" value="DNA TOPOISOMERASE/GYRASE"/>
    <property type="match status" value="1"/>
</dbReference>
<evidence type="ECO:0000259" key="16">
    <source>
        <dbReference type="PROSITE" id="PS50880"/>
    </source>
</evidence>
<dbReference type="InterPro" id="IPR006171">
    <property type="entry name" value="TOPRIM_dom"/>
</dbReference>
<dbReference type="FunFam" id="3.90.199.10:FF:000002">
    <property type="entry name" value="DNA topoisomerase 2"/>
    <property type="match status" value="1"/>
</dbReference>
<evidence type="ECO:0000313" key="19">
    <source>
        <dbReference type="Proteomes" id="UP000244803"/>
    </source>
</evidence>
<proteinExistence type="inferred from homology"/>
<dbReference type="PRINTS" id="PR01158">
    <property type="entry name" value="TOPISMRASEII"/>
</dbReference>
<feature type="compositionally biased region" description="Polar residues" evidence="15">
    <location>
        <begin position="1372"/>
        <end position="1402"/>
    </location>
</feature>
<name>A0A976M866_THEOR</name>
<evidence type="ECO:0000256" key="15">
    <source>
        <dbReference type="SAM" id="MobiDB-lite"/>
    </source>
</evidence>
<dbReference type="Gene3D" id="1.10.268.10">
    <property type="entry name" value="Topoisomerase, domain 3"/>
    <property type="match status" value="1"/>
</dbReference>
<accession>A0A976M866</accession>
<feature type="active site" description="O-(5'-phospho-DNA)-tyrosine intermediate" evidence="12">
    <location>
        <position position="773"/>
    </location>
</feature>
<dbReference type="InterPro" id="IPR013757">
    <property type="entry name" value="Topo_IIA_A_a_sf"/>
</dbReference>
<dbReference type="FunFam" id="3.30.1490.30:FF:000001">
    <property type="entry name" value="DNA topoisomerase 2"/>
    <property type="match status" value="1"/>
</dbReference>
<feature type="compositionally biased region" description="Basic and acidic residues" evidence="15">
    <location>
        <begin position="1330"/>
        <end position="1345"/>
    </location>
</feature>
<dbReference type="SMART" id="SM00433">
    <property type="entry name" value="TOP2c"/>
    <property type="match status" value="1"/>
</dbReference>
<evidence type="ECO:0000313" key="18">
    <source>
        <dbReference type="EMBL" id="UKJ90427.2"/>
    </source>
</evidence>
<feature type="compositionally biased region" description="Basic and acidic residues" evidence="15">
    <location>
        <begin position="1481"/>
        <end position="1492"/>
    </location>
</feature>
<dbReference type="GO" id="GO:0005634">
    <property type="term" value="C:nucleus"/>
    <property type="evidence" value="ECO:0007669"/>
    <property type="project" value="TreeGrafter"/>
</dbReference>
<comment type="catalytic activity">
    <reaction evidence="1 12 13">
        <text>ATP-dependent breakage, passage and rejoining of double-stranded DNA.</text>
        <dbReference type="EC" id="5.6.2.2"/>
    </reaction>
</comment>
<evidence type="ECO:0000256" key="4">
    <source>
        <dbReference type="ARBA" id="ARBA00011080"/>
    </source>
</evidence>